<dbReference type="Gene3D" id="2.115.10.20">
    <property type="entry name" value="Glycosyl hydrolase domain, family 43"/>
    <property type="match status" value="2"/>
</dbReference>
<keyword evidence="4 7" id="KW-0378">Hydrolase</keyword>
<organism evidence="10 11">
    <name type="scientific">Flavobacterium rhizosphaerae</name>
    <dbReference type="NCBI Taxonomy" id="3163298"/>
    <lineage>
        <taxon>Bacteria</taxon>
        <taxon>Pseudomonadati</taxon>
        <taxon>Bacteroidota</taxon>
        <taxon>Flavobacteriia</taxon>
        <taxon>Flavobacteriales</taxon>
        <taxon>Flavobacteriaceae</taxon>
        <taxon>Flavobacterium</taxon>
    </lineage>
</organism>
<dbReference type="RefSeq" id="WP_408083833.1">
    <property type="nucleotide sequence ID" value="NZ_JBELPZ010000002.1"/>
</dbReference>
<evidence type="ECO:0000259" key="9">
    <source>
        <dbReference type="PROSITE" id="PS51175"/>
    </source>
</evidence>
<dbReference type="Proteomes" id="UP001629156">
    <property type="component" value="Unassembled WGS sequence"/>
</dbReference>
<feature type="chain" id="PRO_5045341701" evidence="8">
    <location>
        <begin position="22"/>
        <end position="584"/>
    </location>
</feature>
<feature type="domain" description="CBM6" evidence="9">
    <location>
        <begin position="463"/>
        <end position="584"/>
    </location>
</feature>
<evidence type="ECO:0000256" key="1">
    <source>
        <dbReference type="ARBA" id="ARBA00009865"/>
    </source>
</evidence>
<keyword evidence="3 8" id="KW-0732">Signal</keyword>
<evidence type="ECO:0000313" key="11">
    <source>
        <dbReference type="Proteomes" id="UP001629156"/>
    </source>
</evidence>
<dbReference type="Pfam" id="PF04616">
    <property type="entry name" value="Glyco_hydro_43"/>
    <property type="match status" value="2"/>
</dbReference>
<evidence type="ECO:0000313" key="10">
    <source>
        <dbReference type="EMBL" id="MFL9843579.1"/>
    </source>
</evidence>
<dbReference type="SUPFAM" id="SSF49785">
    <property type="entry name" value="Galactose-binding domain-like"/>
    <property type="match status" value="1"/>
</dbReference>
<dbReference type="InterPro" id="IPR023296">
    <property type="entry name" value="Glyco_hydro_beta-prop_sf"/>
</dbReference>
<accession>A0ABW8YTR0</accession>
<keyword evidence="2" id="KW-0858">Xylan degradation</keyword>
<evidence type="ECO:0000256" key="8">
    <source>
        <dbReference type="SAM" id="SignalP"/>
    </source>
</evidence>
<dbReference type="Gene3D" id="2.60.120.260">
    <property type="entry name" value="Galactose-binding domain-like"/>
    <property type="match status" value="1"/>
</dbReference>
<gene>
    <name evidence="10" type="ORF">ABS766_04015</name>
</gene>
<dbReference type="CDD" id="cd04084">
    <property type="entry name" value="CBM6_xylanase-like"/>
    <property type="match status" value="1"/>
</dbReference>
<comment type="caution">
    <text evidence="10">The sequence shown here is derived from an EMBL/GenBank/DDBJ whole genome shotgun (WGS) entry which is preliminary data.</text>
</comment>
<dbReference type="Pfam" id="PF03422">
    <property type="entry name" value="CBM_6"/>
    <property type="match status" value="1"/>
</dbReference>
<evidence type="ECO:0000256" key="5">
    <source>
        <dbReference type="ARBA" id="ARBA00023277"/>
    </source>
</evidence>
<dbReference type="InterPro" id="IPR006584">
    <property type="entry name" value="Cellulose-bd_IV"/>
</dbReference>
<dbReference type="PANTHER" id="PTHR43772:SF2">
    <property type="entry name" value="PUTATIVE (AFU_ORTHOLOGUE AFUA_2G04480)-RELATED"/>
    <property type="match status" value="1"/>
</dbReference>
<keyword evidence="11" id="KW-1185">Reference proteome</keyword>
<evidence type="ECO:0000256" key="7">
    <source>
        <dbReference type="RuleBase" id="RU361187"/>
    </source>
</evidence>
<dbReference type="PANTHER" id="PTHR43772">
    <property type="entry name" value="ENDO-1,4-BETA-XYLANASE"/>
    <property type="match status" value="1"/>
</dbReference>
<dbReference type="InterPro" id="IPR052176">
    <property type="entry name" value="Glycosyl_Hydrlase_43_Enz"/>
</dbReference>
<proteinExistence type="inferred from homology"/>
<dbReference type="CDD" id="cd18618">
    <property type="entry name" value="GH43_Xsa43E-like"/>
    <property type="match status" value="1"/>
</dbReference>
<keyword evidence="5" id="KW-0119">Carbohydrate metabolism</keyword>
<comment type="similarity">
    <text evidence="1 7">Belongs to the glycosyl hydrolase 43 family.</text>
</comment>
<dbReference type="InterPro" id="IPR008979">
    <property type="entry name" value="Galactose-bd-like_sf"/>
</dbReference>
<name>A0ABW8YTR0_9FLAO</name>
<dbReference type="InterPro" id="IPR005084">
    <property type="entry name" value="CBM6"/>
</dbReference>
<dbReference type="InterPro" id="IPR006710">
    <property type="entry name" value="Glyco_hydro_43"/>
</dbReference>
<evidence type="ECO:0000256" key="4">
    <source>
        <dbReference type="ARBA" id="ARBA00022801"/>
    </source>
</evidence>
<dbReference type="SUPFAM" id="SSF75005">
    <property type="entry name" value="Arabinanase/levansucrase/invertase"/>
    <property type="match status" value="2"/>
</dbReference>
<sequence length="584" mass="65789">MKVHSYFFLVIQLLFLLPARSQNPIIQTIYTADPAVLVHKDTLFLYTGHDEDNSTWFTMKDWHVYATTDMVNWTDKGSPLSVDTFSWAKKDAWAGQCIERNGKFYWYVCLNDKKLNRMSIGVAVSDRPDGPFKDALGKPLIANAWGDIDPTVFIDDDGQAYLYWGNPNLYYVKLNEDMVSFNKDTGVVKVPLTGESFKYRVRNAENTFKWAASVNPLNAHAIKNKYDDKYYWFVTAKDKTSGKNTIALGQSDKAIGPYKDILGKPFISNHFDTAGANPTVIFDDAGQACLVWGKNELWYVNLEKDFMSYNTQEGIRQVPTDKQEWFSAKIKSTENSTEKRQTTYEEGPWLYKRNSLYYLLYPAGGVPEHLAYSTAKSPTGPWVYRDTIMPIIKDGGAFTNHPAMADYKGHTFFFYHNGALPGGGGFNRSVCVDEITFNPDGSLPRLAPTPGLKTGVGTLNPFIRQEAETIAWEKGIETKANTQTGVYVTDINSGDYIKVRDVNFSKSARKFEAGVLGISGGTIEIHLDGIDGELIGTCTVKQKKGNLWETVSCKVNKTKGIHDVYFVFKGADGDLFDFDWWKFL</sequence>
<keyword evidence="6 7" id="KW-0326">Glycosidase</keyword>
<protein>
    <submittedName>
        <fullName evidence="10">Family 43 glycosylhydrolase</fullName>
    </submittedName>
</protein>
<dbReference type="EMBL" id="JBELPZ010000002">
    <property type="protein sequence ID" value="MFL9843579.1"/>
    <property type="molecule type" value="Genomic_DNA"/>
</dbReference>
<evidence type="ECO:0000256" key="2">
    <source>
        <dbReference type="ARBA" id="ARBA00022651"/>
    </source>
</evidence>
<dbReference type="SMART" id="SM00606">
    <property type="entry name" value="CBD_IV"/>
    <property type="match status" value="1"/>
</dbReference>
<reference evidence="10 11" key="1">
    <citation type="submission" date="2024-06" db="EMBL/GenBank/DDBJ databases">
        <authorList>
            <person name="Kaempfer P."/>
            <person name="Viver T."/>
        </authorList>
    </citation>
    <scope>NUCLEOTIDE SEQUENCE [LARGE SCALE GENOMIC DNA]</scope>
    <source>
        <strain evidence="10 11">ST-119</strain>
    </source>
</reference>
<feature type="signal peptide" evidence="8">
    <location>
        <begin position="1"/>
        <end position="21"/>
    </location>
</feature>
<evidence type="ECO:0000256" key="3">
    <source>
        <dbReference type="ARBA" id="ARBA00022729"/>
    </source>
</evidence>
<evidence type="ECO:0000256" key="6">
    <source>
        <dbReference type="ARBA" id="ARBA00023295"/>
    </source>
</evidence>
<keyword evidence="2" id="KW-0624">Polysaccharide degradation</keyword>
<dbReference type="PROSITE" id="PS51175">
    <property type="entry name" value="CBM6"/>
    <property type="match status" value="1"/>
</dbReference>